<dbReference type="InterPro" id="IPR014535">
    <property type="entry name" value="Hpre_diP_synt_I"/>
</dbReference>
<feature type="transmembrane region" description="Helical" evidence="1">
    <location>
        <begin position="43"/>
        <end position="65"/>
    </location>
</feature>
<dbReference type="EMBL" id="FOEG01000004">
    <property type="protein sequence ID" value="SEO92956.1"/>
    <property type="molecule type" value="Genomic_DNA"/>
</dbReference>
<organism evidence="2 3">
    <name type="scientific">Aquisalimonas asiatica</name>
    <dbReference type="NCBI Taxonomy" id="406100"/>
    <lineage>
        <taxon>Bacteria</taxon>
        <taxon>Pseudomonadati</taxon>
        <taxon>Pseudomonadota</taxon>
        <taxon>Gammaproteobacteria</taxon>
        <taxon>Chromatiales</taxon>
        <taxon>Ectothiorhodospiraceae</taxon>
        <taxon>Aquisalimonas</taxon>
    </lineage>
</organism>
<keyword evidence="1" id="KW-0812">Transmembrane</keyword>
<proteinExistence type="predicted"/>
<dbReference type="AlphaFoldDB" id="A0A1H8TQ59"/>
<protein>
    <submittedName>
        <fullName evidence="2">Heptaprenyl diphosphate synthase</fullName>
    </submittedName>
</protein>
<dbReference type="OrthoDB" id="9799095at2"/>
<dbReference type="Pfam" id="PF07456">
    <property type="entry name" value="Hpre_diP_synt_I"/>
    <property type="match status" value="1"/>
</dbReference>
<sequence>MYRHITPDRDDLRIAALAALAVAIHVAETVVPSPIPGIRPGLANIVVVTVLVLFGWRAAAWVAILRVFAGGLLVGTFLSPTFVLSLAGAVSAIAALGLARWLPGIGPVGLSLLASMAHMSGQFLLAWLWLVPHPALPALLPVLMTAAVAFGCLNGMIAASLLRRLNRDTRDPRRSMHE</sequence>
<feature type="transmembrane region" description="Helical" evidence="1">
    <location>
        <begin position="12"/>
        <end position="31"/>
    </location>
</feature>
<feature type="transmembrane region" description="Helical" evidence="1">
    <location>
        <begin position="77"/>
        <end position="98"/>
    </location>
</feature>
<feature type="transmembrane region" description="Helical" evidence="1">
    <location>
        <begin position="142"/>
        <end position="162"/>
    </location>
</feature>
<accession>A0A1H8TQ59</accession>
<name>A0A1H8TQ59_9GAMM</name>
<keyword evidence="3" id="KW-1185">Reference proteome</keyword>
<dbReference type="Gene3D" id="1.10.1760.20">
    <property type="match status" value="1"/>
</dbReference>
<evidence type="ECO:0000256" key="1">
    <source>
        <dbReference type="SAM" id="Phobius"/>
    </source>
</evidence>
<keyword evidence="1" id="KW-1133">Transmembrane helix</keyword>
<keyword evidence="1" id="KW-0472">Membrane</keyword>
<dbReference type="RefSeq" id="WP_091643906.1">
    <property type="nucleotide sequence ID" value="NZ_FOEG01000004.1"/>
</dbReference>
<dbReference type="PIRSF" id="PIRSF027391">
    <property type="entry name" value="Hpre_diP_synt_I"/>
    <property type="match status" value="1"/>
</dbReference>
<gene>
    <name evidence="2" type="ORF">SAMN04488052_104373</name>
</gene>
<evidence type="ECO:0000313" key="3">
    <source>
        <dbReference type="Proteomes" id="UP000199657"/>
    </source>
</evidence>
<evidence type="ECO:0000313" key="2">
    <source>
        <dbReference type="EMBL" id="SEO92956.1"/>
    </source>
</evidence>
<dbReference type="Proteomes" id="UP000199657">
    <property type="component" value="Unassembled WGS sequence"/>
</dbReference>
<reference evidence="2 3" key="1">
    <citation type="submission" date="2016-10" db="EMBL/GenBank/DDBJ databases">
        <authorList>
            <person name="de Groot N.N."/>
        </authorList>
    </citation>
    <scope>NUCLEOTIDE SEQUENCE [LARGE SCALE GENOMIC DNA]</scope>
    <source>
        <strain evidence="2 3">CGMCC 1.6291</strain>
    </source>
</reference>
<dbReference type="InterPro" id="IPR010898">
    <property type="entry name" value="Hpre_diP_synth_I"/>
</dbReference>
<feature type="transmembrane region" description="Helical" evidence="1">
    <location>
        <begin position="110"/>
        <end position="130"/>
    </location>
</feature>
<dbReference type="STRING" id="406100.SAMN04488052_104373"/>